<dbReference type="InterPro" id="IPR001374">
    <property type="entry name" value="R3H_dom"/>
</dbReference>
<evidence type="ECO:0000256" key="4">
    <source>
        <dbReference type="ARBA" id="ARBA00015918"/>
    </source>
</evidence>
<accession>A0AAD9UN69</accession>
<sequence length="632" mass="73682">MKPRRNINYMSFISHSWHVEPLYISPKPLLTLMRGHASRKRDLVFRNPSVCSWIGSCSIPLRRGFIVNNPFSNRNAKYYSTNVTCNAKWREHVGLILEAINACDFVALDIEYTGLHLKDDRYVGVDRCYEAHSSGAKQFIPCQIGLALAKHVDSGIWKITPSSLYILPPENHTFSFNTNTLSFLKENDFDFNAWIHNGVGYLKPKDEMERKGCIEARISELEISNQQTMNQTASQPARQFDIGTIPDEEDRIMALQVIQRIEEWINSDTGEPLEIAMESPFHRLLMHTIIEQQFPSVYSHSITRGNSKFLSIYKSHAELYQQQMISLKKELDILDEKVGLRLILDAIATNKKLLVGHNCFYDVLHIYQTFYDDLPTKVEEFKNKWNEKFPYVFDTKYIAECQDTAAYSNNSGTLKTLFDHLCNQELASNGKNRTRFDIYPLPGTIWRIPKTMSKLVNTINGLQYEHCNDKDHMCLKGEQSHDAGYDSLMTTVIFIMQFNRILKHKDISWNQAMDPRGDKKKSPILRTLDNVKNLIRLVKSQPNFINLGNTKDEEMSRYFFMSGFPNSWKKWDITKIWSPLWVSISWIDETSCWIIVKNDEDIRNINLIYRMMKNPQFTLMTYDSYKQMHKTK</sequence>
<dbReference type="InterPro" id="IPR012677">
    <property type="entry name" value="Nucleotide-bd_a/b_plait_sf"/>
</dbReference>
<dbReference type="AlphaFoldDB" id="A0AAD9UN69"/>
<dbReference type="RefSeq" id="XP_067802290.1">
    <property type="nucleotide sequence ID" value="XM_067948139.1"/>
</dbReference>
<keyword evidence="6" id="KW-0378">Hydrolase</keyword>
<dbReference type="GO" id="GO:0003723">
    <property type="term" value="F:RNA binding"/>
    <property type="evidence" value="ECO:0007669"/>
    <property type="project" value="InterPro"/>
</dbReference>
<evidence type="ECO:0000256" key="3">
    <source>
        <dbReference type="ARBA" id="ARBA00012161"/>
    </source>
</evidence>
<dbReference type="GO" id="GO:0005737">
    <property type="term" value="C:cytoplasm"/>
    <property type="evidence" value="ECO:0007669"/>
    <property type="project" value="InterPro"/>
</dbReference>
<dbReference type="Gene3D" id="3.30.70.330">
    <property type="match status" value="1"/>
</dbReference>
<dbReference type="PANTHER" id="PTHR15092:SF22">
    <property type="entry name" value="POLY(A)-SPECIFIC RIBONUCLEASE PNLDC1"/>
    <property type="match status" value="1"/>
</dbReference>
<dbReference type="GO" id="GO:0006402">
    <property type="term" value="P:mRNA catabolic process"/>
    <property type="evidence" value="ECO:0007669"/>
    <property type="project" value="InterPro"/>
</dbReference>
<dbReference type="SUPFAM" id="SSF53098">
    <property type="entry name" value="Ribonuclease H-like"/>
    <property type="match status" value="1"/>
</dbReference>
<proteinExistence type="inferred from homology"/>
<comment type="caution">
    <text evidence="9">The sequence shown here is derived from an EMBL/GenBank/DDBJ whole genome shotgun (WGS) entry which is preliminary data.</text>
</comment>
<dbReference type="Pfam" id="PF04857">
    <property type="entry name" value="CAF1"/>
    <property type="match status" value="1"/>
</dbReference>
<evidence type="ECO:0000313" key="10">
    <source>
        <dbReference type="Proteomes" id="UP001214638"/>
    </source>
</evidence>
<dbReference type="InterPro" id="IPR014789">
    <property type="entry name" value="PolyA-riboNase_RNA-binding"/>
</dbReference>
<feature type="domain" description="R3H" evidence="8">
    <location>
        <begin position="251"/>
        <end position="316"/>
    </location>
</feature>
<evidence type="ECO:0000313" key="9">
    <source>
        <dbReference type="EMBL" id="KAK2195447.1"/>
    </source>
</evidence>
<keyword evidence="5" id="KW-0540">Nuclease</keyword>
<dbReference type="PANTHER" id="PTHR15092">
    <property type="entry name" value="POLY A -SPECIFIC RIBONUCLEASE/TARGET OF EGR1, MEMBER 1"/>
    <property type="match status" value="1"/>
</dbReference>
<dbReference type="Proteomes" id="UP001214638">
    <property type="component" value="Unassembled WGS sequence"/>
</dbReference>
<dbReference type="GeneID" id="94337420"/>
<comment type="similarity">
    <text evidence="2">Belongs to the CAF1 family.</text>
</comment>
<dbReference type="InterPro" id="IPR051181">
    <property type="entry name" value="CAF1_poly(A)_ribonucleases"/>
</dbReference>
<evidence type="ECO:0000256" key="5">
    <source>
        <dbReference type="ARBA" id="ARBA00022722"/>
    </source>
</evidence>
<dbReference type="GO" id="GO:0004535">
    <property type="term" value="F:poly(A)-specific ribonuclease activity"/>
    <property type="evidence" value="ECO:0007669"/>
    <property type="project" value="UniProtKB-EC"/>
</dbReference>
<comment type="catalytic activity">
    <reaction evidence="1">
        <text>Exonucleolytic cleavage of poly(A) to 5'-AMP.</text>
        <dbReference type="EC" id="3.1.13.4"/>
    </reaction>
</comment>
<dbReference type="Pfam" id="PF08675">
    <property type="entry name" value="RNA_bind"/>
    <property type="match status" value="1"/>
</dbReference>
<dbReference type="SUPFAM" id="SSF82708">
    <property type="entry name" value="R3H domain"/>
    <property type="match status" value="1"/>
</dbReference>
<dbReference type="PROSITE" id="PS51061">
    <property type="entry name" value="R3H"/>
    <property type="match status" value="1"/>
</dbReference>
<dbReference type="CDD" id="cd02325">
    <property type="entry name" value="R3H"/>
    <property type="match status" value="1"/>
</dbReference>
<dbReference type="EC" id="3.1.13.4" evidence="3"/>
<dbReference type="InterPro" id="IPR012337">
    <property type="entry name" value="RNaseH-like_sf"/>
</dbReference>
<protein>
    <recommendedName>
        <fullName evidence="4">Poly(A)-specific ribonuclease PARN</fullName>
        <ecNumber evidence="3">3.1.13.4</ecNumber>
    </recommendedName>
    <alternativeName>
        <fullName evidence="7">Polyadenylate-specific ribonuclease</fullName>
    </alternativeName>
</protein>
<evidence type="ECO:0000256" key="7">
    <source>
        <dbReference type="ARBA" id="ARBA00031923"/>
    </source>
</evidence>
<dbReference type="EMBL" id="JALLKP010000004">
    <property type="protein sequence ID" value="KAK2195447.1"/>
    <property type="molecule type" value="Genomic_DNA"/>
</dbReference>
<dbReference type="InterPro" id="IPR036867">
    <property type="entry name" value="R3H_dom_sf"/>
</dbReference>
<dbReference type="InterPro" id="IPR036397">
    <property type="entry name" value="RNaseH_sf"/>
</dbReference>
<evidence type="ECO:0000259" key="8">
    <source>
        <dbReference type="PROSITE" id="PS51061"/>
    </source>
</evidence>
<dbReference type="GO" id="GO:0046872">
    <property type="term" value="F:metal ion binding"/>
    <property type="evidence" value="ECO:0007669"/>
    <property type="project" value="InterPro"/>
</dbReference>
<dbReference type="InterPro" id="IPR006941">
    <property type="entry name" value="RNase_CAF1"/>
</dbReference>
<reference evidence="9" key="1">
    <citation type="journal article" date="2023" name="Nat. Microbiol.">
        <title>Babesia duncani multi-omics identifies virulence factors and drug targets.</title>
        <authorList>
            <person name="Singh P."/>
            <person name="Lonardi S."/>
            <person name="Liang Q."/>
            <person name="Vydyam P."/>
            <person name="Khabirova E."/>
            <person name="Fang T."/>
            <person name="Gihaz S."/>
            <person name="Thekkiniath J."/>
            <person name="Munshi M."/>
            <person name="Abel S."/>
            <person name="Ciampossin L."/>
            <person name="Batugedara G."/>
            <person name="Gupta M."/>
            <person name="Lu X.M."/>
            <person name="Lenz T."/>
            <person name="Chakravarty S."/>
            <person name="Cornillot E."/>
            <person name="Hu Y."/>
            <person name="Ma W."/>
            <person name="Gonzalez L.M."/>
            <person name="Sanchez S."/>
            <person name="Estrada K."/>
            <person name="Sanchez-Flores A."/>
            <person name="Montero E."/>
            <person name="Harb O.S."/>
            <person name="Le Roch K.G."/>
            <person name="Mamoun C.B."/>
        </authorList>
    </citation>
    <scope>NUCLEOTIDE SEQUENCE</scope>
    <source>
        <strain evidence="9">WA1</strain>
    </source>
</reference>
<evidence type="ECO:0000256" key="1">
    <source>
        <dbReference type="ARBA" id="ARBA00001663"/>
    </source>
</evidence>
<keyword evidence="10" id="KW-1185">Reference proteome</keyword>
<name>A0AAD9UN69_9APIC</name>
<keyword evidence="6" id="KW-0269">Exonuclease</keyword>
<evidence type="ECO:0000256" key="6">
    <source>
        <dbReference type="ARBA" id="ARBA00022839"/>
    </source>
</evidence>
<dbReference type="Gene3D" id="3.30.420.10">
    <property type="entry name" value="Ribonuclease H-like superfamily/Ribonuclease H"/>
    <property type="match status" value="2"/>
</dbReference>
<evidence type="ECO:0000256" key="2">
    <source>
        <dbReference type="ARBA" id="ARBA00008372"/>
    </source>
</evidence>
<gene>
    <name evidence="9" type="ORF">BdWA1_003123</name>
</gene>
<dbReference type="KEGG" id="bdw:94337420"/>
<organism evidence="9 10">
    <name type="scientific">Babesia duncani</name>
    <dbReference type="NCBI Taxonomy" id="323732"/>
    <lineage>
        <taxon>Eukaryota</taxon>
        <taxon>Sar</taxon>
        <taxon>Alveolata</taxon>
        <taxon>Apicomplexa</taxon>
        <taxon>Aconoidasida</taxon>
        <taxon>Piroplasmida</taxon>
        <taxon>Babesiidae</taxon>
        <taxon>Babesia</taxon>
    </lineage>
</organism>
<dbReference type="GO" id="GO:0005634">
    <property type="term" value="C:nucleus"/>
    <property type="evidence" value="ECO:0007669"/>
    <property type="project" value="InterPro"/>
</dbReference>